<comment type="caution">
    <text evidence="1">The sequence shown here is derived from an EMBL/GenBank/DDBJ whole genome shotgun (WGS) entry which is preliminary data.</text>
</comment>
<dbReference type="EMBL" id="WJNH01000002">
    <property type="protein sequence ID" value="MRG85542.1"/>
    <property type="molecule type" value="Genomic_DNA"/>
</dbReference>
<dbReference type="AlphaFoldDB" id="A0A6G1X3L7"/>
<dbReference type="OrthoDB" id="2989868at2"/>
<name>A0A6G1X3L7_9BACI</name>
<sequence length="66" mass="7812">MKAKCILCDQVNDIKGTSLLAKQLRKRRVLSYMCDECRDRIDKKTAERLATGNFKEYRQKKNDPYI</sequence>
<proteinExistence type="predicted"/>
<reference evidence="1 2" key="1">
    <citation type="submission" date="2019-11" db="EMBL/GenBank/DDBJ databases">
        <authorList>
            <person name="Li J."/>
        </authorList>
    </citation>
    <scope>NUCLEOTIDE SEQUENCE [LARGE SCALE GENOMIC DNA]</scope>
    <source>
        <strain evidence="1 2">J4</strain>
    </source>
</reference>
<protein>
    <submittedName>
        <fullName evidence="1">DUF2197 domain-containing protein</fullName>
    </submittedName>
</protein>
<dbReference type="Proteomes" id="UP000480185">
    <property type="component" value="Unassembled WGS sequence"/>
</dbReference>
<keyword evidence="2" id="KW-1185">Reference proteome</keyword>
<evidence type="ECO:0000313" key="1">
    <source>
        <dbReference type="EMBL" id="MRG85542.1"/>
    </source>
</evidence>
<accession>A0A6G1X3L7</accession>
<dbReference type="RefSeq" id="WP_153727480.1">
    <property type="nucleotide sequence ID" value="NZ_WJNH01000002.1"/>
</dbReference>
<organism evidence="1 2">
    <name type="scientific">Salinibacillus xinjiangensis</name>
    <dbReference type="NCBI Taxonomy" id="1229268"/>
    <lineage>
        <taxon>Bacteria</taxon>
        <taxon>Bacillati</taxon>
        <taxon>Bacillota</taxon>
        <taxon>Bacilli</taxon>
        <taxon>Bacillales</taxon>
        <taxon>Bacillaceae</taxon>
        <taxon>Salinibacillus</taxon>
    </lineage>
</organism>
<dbReference type="InterPro" id="IPR019241">
    <property type="entry name" value="DUF2197"/>
</dbReference>
<dbReference type="Pfam" id="PF09963">
    <property type="entry name" value="DUF2197"/>
    <property type="match status" value="1"/>
</dbReference>
<evidence type="ECO:0000313" key="2">
    <source>
        <dbReference type="Proteomes" id="UP000480185"/>
    </source>
</evidence>
<gene>
    <name evidence="1" type="ORF">GH754_04255</name>
</gene>